<reference evidence="2 3" key="1">
    <citation type="submission" date="2014-06" db="EMBL/GenBank/DDBJ databases">
        <authorList>
            <person name="Swart Estienne"/>
        </authorList>
    </citation>
    <scope>NUCLEOTIDE SEQUENCE [LARGE SCALE GENOMIC DNA]</scope>
    <source>
        <strain evidence="2 3">130c</strain>
    </source>
</reference>
<dbReference type="AlphaFoldDB" id="A0A078A0L8"/>
<keyword evidence="1" id="KW-0812">Transmembrane</keyword>
<feature type="transmembrane region" description="Helical" evidence="1">
    <location>
        <begin position="87"/>
        <end position="106"/>
    </location>
</feature>
<name>A0A078A0L8_STYLE</name>
<keyword evidence="3" id="KW-1185">Reference proteome</keyword>
<accession>A0A078A0L8</accession>
<evidence type="ECO:0008006" key="4">
    <source>
        <dbReference type="Google" id="ProtNLM"/>
    </source>
</evidence>
<keyword evidence="1" id="KW-0472">Membrane</keyword>
<evidence type="ECO:0000256" key="1">
    <source>
        <dbReference type="SAM" id="Phobius"/>
    </source>
</evidence>
<evidence type="ECO:0000313" key="3">
    <source>
        <dbReference type="Proteomes" id="UP000039865"/>
    </source>
</evidence>
<gene>
    <name evidence="2" type="primary">Contig15560.g16581</name>
    <name evidence="2" type="ORF">STYLEM_4392</name>
</gene>
<evidence type="ECO:0000313" key="2">
    <source>
        <dbReference type="EMBL" id="CDW75402.1"/>
    </source>
</evidence>
<dbReference type="InParanoid" id="A0A078A0L8"/>
<dbReference type="Proteomes" id="UP000039865">
    <property type="component" value="Unassembled WGS sequence"/>
</dbReference>
<dbReference type="OrthoDB" id="304155at2759"/>
<protein>
    <recommendedName>
        <fullName evidence="4">Transmembrane protein</fullName>
    </recommendedName>
</protein>
<dbReference type="EMBL" id="CCKQ01004244">
    <property type="protein sequence ID" value="CDW75402.1"/>
    <property type="molecule type" value="Genomic_DNA"/>
</dbReference>
<proteinExistence type="predicted"/>
<organism evidence="2 3">
    <name type="scientific">Stylonychia lemnae</name>
    <name type="common">Ciliate</name>
    <dbReference type="NCBI Taxonomy" id="5949"/>
    <lineage>
        <taxon>Eukaryota</taxon>
        <taxon>Sar</taxon>
        <taxon>Alveolata</taxon>
        <taxon>Ciliophora</taxon>
        <taxon>Intramacronucleata</taxon>
        <taxon>Spirotrichea</taxon>
        <taxon>Stichotrichia</taxon>
        <taxon>Sporadotrichida</taxon>
        <taxon>Oxytrichidae</taxon>
        <taxon>Stylonychinae</taxon>
        <taxon>Stylonychia</taxon>
    </lineage>
</organism>
<keyword evidence="1" id="KW-1133">Transmembrane helix</keyword>
<dbReference type="OMA" id="HYIEINH"/>
<sequence>MSQRVQAWLLKNTGPLQYLVNERLAKRSGLIGRIFKGLEMGPRQYSQHTFLRAFRVVNWFYVQLYQTLGVMRPVLSRTILGVSNGPLNYTGLYLWFFLSIGIISKFRFARARDLLFFNAQDQPEFWYARYNMMFPPSFLHNRISAHYIEINHIFAIEMLKRYQLARREILAEREKHSDFEKRTKYITNSNYVFEPLGADDDKIKRMKDDGEF</sequence>